<dbReference type="InterPro" id="IPR012910">
    <property type="entry name" value="Plug_dom"/>
</dbReference>
<feature type="domain" description="TonB-dependent receptor-like beta-barrel" evidence="17">
    <location>
        <begin position="251"/>
        <end position="678"/>
    </location>
</feature>
<dbReference type="eggNOG" id="COG4773">
    <property type="taxonomic scope" value="Bacteria"/>
</dbReference>
<dbReference type="InterPro" id="IPR010105">
    <property type="entry name" value="TonB_sidphr_rcpt"/>
</dbReference>
<dbReference type="AlphaFoldDB" id="A4BVH2"/>
<dbReference type="InterPro" id="IPR036942">
    <property type="entry name" value="Beta-barrel_TonB_sf"/>
</dbReference>
<evidence type="ECO:0000256" key="7">
    <source>
        <dbReference type="ARBA" id="ARBA00022729"/>
    </source>
</evidence>
<protein>
    <submittedName>
        <fullName evidence="19">TonB-dependent receptor protein</fullName>
    </submittedName>
</protein>
<evidence type="ECO:0000256" key="11">
    <source>
        <dbReference type="ARBA" id="ARBA00023136"/>
    </source>
</evidence>
<evidence type="ECO:0000256" key="14">
    <source>
        <dbReference type="PROSITE-ProRule" id="PRU01360"/>
    </source>
</evidence>
<organism evidence="19 20">
    <name type="scientific">Nitrococcus mobilis Nb-231</name>
    <dbReference type="NCBI Taxonomy" id="314278"/>
    <lineage>
        <taxon>Bacteria</taxon>
        <taxon>Pseudomonadati</taxon>
        <taxon>Pseudomonadota</taxon>
        <taxon>Gammaproteobacteria</taxon>
        <taxon>Chromatiales</taxon>
        <taxon>Ectothiorhodospiraceae</taxon>
        <taxon>Nitrococcus</taxon>
    </lineage>
</organism>
<keyword evidence="3 14" id="KW-0813">Transport</keyword>
<keyword evidence="9" id="KW-0406">Ion transport</keyword>
<keyword evidence="6 14" id="KW-0812">Transmembrane</keyword>
<dbReference type="NCBIfam" id="TIGR01783">
    <property type="entry name" value="TonB-siderophor"/>
    <property type="match status" value="1"/>
</dbReference>
<evidence type="ECO:0000256" key="12">
    <source>
        <dbReference type="ARBA" id="ARBA00023170"/>
    </source>
</evidence>
<evidence type="ECO:0000256" key="4">
    <source>
        <dbReference type="ARBA" id="ARBA00022452"/>
    </source>
</evidence>
<dbReference type="HOGENOM" id="CLU_008287_9_4_6"/>
<dbReference type="OrthoDB" id="127311at2"/>
<dbReference type="Gene3D" id="2.170.130.10">
    <property type="entry name" value="TonB-dependent receptor, plug domain"/>
    <property type="match status" value="1"/>
</dbReference>
<dbReference type="Pfam" id="PF00593">
    <property type="entry name" value="TonB_dep_Rec_b-barrel"/>
    <property type="match status" value="1"/>
</dbReference>
<accession>A4BVH2</accession>
<sequence length="710" mass="79203">MLPHPLLATTIGLLLTLNAAQAEEQPAGAPAGSAEQETASQLPALTVSASPMSGYSVPNASTATKTDTPIMETPVSVQVIPQQVLQDTQARSLPDAVNGKVSGVLGRTGGGFLYDNFVIRGFSDTSGFGTAYRNGLINRQDIYDVSNIERIEILKGPASVLYGRIEPGGMVNYVTKRPLDEPYYAIQQQIGNYHQQRTSLDLTSPVDDDHTLLYRLNAAYQNNESFRDFVASERTFIAPVVAWRPNAHFEANVELEYKRDRFQADMGIPAVGDRPAPIPIKRSLTDGPGRQFLEELLIAYDWTWRLNDNWKVTQRFHWRDWTLDHRQTLPRGLAVDNRTLDRWQHEASQKIKTQVASLDINGHFELLGTHHNLLIGIDDFRSETRSPSNFSPAPSIDIYNPIYGQIDFDSLSDNGYFYRKQRWNGIYIQDQITLGGRLHLLLGGRYDWTKSGQNFSPTSVGDAKSNRDDLTNNQFSPRAGLLYELTDALSTYASYSKSFGINNSLAADGSTFDPEQAEQYEIGLKGGWFDRRLTGSLALFELTRDNLRTADLSNPGFQVLAGKAKSTGLEFDLAGQLTDHLKLLATYAYTNVRYTRNNDGLEGNRFENAPRHQGSLWANYQLNAELNGALGVIALGKRKGDRANSFQLPGYGRVDAMISYAPRLGPSRMRLQLNIYNLLDKKYYANSGGSRWNIMPGAPRSILGSVRFEF</sequence>
<keyword evidence="20" id="KW-1185">Reference proteome</keyword>
<dbReference type="GO" id="GO:0009279">
    <property type="term" value="C:cell outer membrane"/>
    <property type="evidence" value="ECO:0007669"/>
    <property type="project" value="UniProtKB-SubCell"/>
</dbReference>
<feature type="chain" id="PRO_5002665417" evidence="16">
    <location>
        <begin position="23"/>
        <end position="710"/>
    </location>
</feature>
<keyword evidence="10 15" id="KW-0798">TonB box</keyword>
<dbReference type="Proteomes" id="UP000003374">
    <property type="component" value="Unassembled WGS sequence"/>
</dbReference>
<evidence type="ECO:0000259" key="18">
    <source>
        <dbReference type="Pfam" id="PF07715"/>
    </source>
</evidence>
<dbReference type="FunFam" id="2.40.170.20:FF:000005">
    <property type="entry name" value="TonB-dependent siderophore receptor"/>
    <property type="match status" value="1"/>
</dbReference>
<name>A4BVH2_9GAMM</name>
<dbReference type="Gene3D" id="2.40.170.20">
    <property type="entry name" value="TonB-dependent receptor, beta-barrel domain"/>
    <property type="match status" value="1"/>
</dbReference>
<dbReference type="PANTHER" id="PTHR32552">
    <property type="entry name" value="FERRICHROME IRON RECEPTOR-RELATED"/>
    <property type="match status" value="1"/>
</dbReference>
<dbReference type="PROSITE" id="PS52016">
    <property type="entry name" value="TONB_DEPENDENT_REC_3"/>
    <property type="match status" value="1"/>
</dbReference>
<dbReference type="STRING" id="314278.NB231_13696"/>
<keyword evidence="4 14" id="KW-1134">Transmembrane beta strand</keyword>
<dbReference type="SUPFAM" id="SSF56935">
    <property type="entry name" value="Porins"/>
    <property type="match status" value="1"/>
</dbReference>
<evidence type="ECO:0000256" key="15">
    <source>
        <dbReference type="RuleBase" id="RU003357"/>
    </source>
</evidence>
<comment type="caution">
    <text evidence="19">The sequence shown here is derived from an EMBL/GenBank/DDBJ whole genome shotgun (WGS) entry which is preliminary data.</text>
</comment>
<evidence type="ECO:0000256" key="5">
    <source>
        <dbReference type="ARBA" id="ARBA00022496"/>
    </source>
</evidence>
<dbReference type="GO" id="GO:0038023">
    <property type="term" value="F:signaling receptor activity"/>
    <property type="evidence" value="ECO:0007669"/>
    <property type="project" value="InterPro"/>
</dbReference>
<dbReference type="CDD" id="cd01347">
    <property type="entry name" value="ligand_gated_channel"/>
    <property type="match status" value="1"/>
</dbReference>
<evidence type="ECO:0000256" key="8">
    <source>
        <dbReference type="ARBA" id="ARBA00023004"/>
    </source>
</evidence>
<gene>
    <name evidence="19" type="ORF">NB231_13696</name>
</gene>
<reference evidence="19 20" key="1">
    <citation type="submission" date="2006-02" db="EMBL/GenBank/DDBJ databases">
        <authorList>
            <person name="Waterbury J."/>
            <person name="Ferriera S."/>
            <person name="Johnson J."/>
            <person name="Kravitz S."/>
            <person name="Halpern A."/>
            <person name="Remington K."/>
            <person name="Beeson K."/>
            <person name="Tran B."/>
            <person name="Rogers Y.-H."/>
            <person name="Friedman R."/>
            <person name="Venter J.C."/>
        </authorList>
    </citation>
    <scope>NUCLEOTIDE SEQUENCE [LARGE SCALE GENOMIC DNA]</scope>
    <source>
        <strain evidence="19 20">Nb-231</strain>
    </source>
</reference>
<proteinExistence type="inferred from homology"/>
<dbReference type="FunFam" id="2.170.130.10:FF:000001">
    <property type="entry name" value="Catecholate siderophore TonB-dependent receptor"/>
    <property type="match status" value="1"/>
</dbReference>
<dbReference type="GO" id="GO:0015891">
    <property type="term" value="P:siderophore transport"/>
    <property type="evidence" value="ECO:0007669"/>
    <property type="project" value="InterPro"/>
</dbReference>
<dbReference type="RefSeq" id="WP_005003558.1">
    <property type="nucleotide sequence ID" value="NZ_CH672427.1"/>
</dbReference>
<evidence type="ECO:0000313" key="19">
    <source>
        <dbReference type="EMBL" id="EAR20292.1"/>
    </source>
</evidence>
<evidence type="ECO:0000256" key="3">
    <source>
        <dbReference type="ARBA" id="ARBA00022448"/>
    </source>
</evidence>
<comment type="similarity">
    <text evidence="2 14 15">Belongs to the TonB-dependent receptor family.</text>
</comment>
<dbReference type="InterPro" id="IPR037066">
    <property type="entry name" value="Plug_dom_sf"/>
</dbReference>
<dbReference type="EMBL" id="AAOF01000026">
    <property type="protein sequence ID" value="EAR20292.1"/>
    <property type="molecule type" value="Genomic_DNA"/>
</dbReference>
<feature type="domain" description="TonB-dependent receptor plug" evidence="18">
    <location>
        <begin position="70"/>
        <end position="169"/>
    </location>
</feature>
<keyword evidence="12 19" id="KW-0675">Receptor</keyword>
<evidence type="ECO:0000259" key="17">
    <source>
        <dbReference type="Pfam" id="PF00593"/>
    </source>
</evidence>
<keyword evidence="11 14" id="KW-0472">Membrane</keyword>
<keyword evidence="8" id="KW-0408">Iron</keyword>
<evidence type="ECO:0000256" key="16">
    <source>
        <dbReference type="SAM" id="SignalP"/>
    </source>
</evidence>
<dbReference type="Pfam" id="PF07715">
    <property type="entry name" value="Plug"/>
    <property type="match status" value="1"/>
</dbReference>
<evidence type="ECO:0000256" key="13">
    <source>
        <dbReference type="ARBA" id="ARBA00023237"/>
    </source>
</evidence>
<keyword evidence="5" id="KW-0410">Iron transport</keyword>
<keyword evidence="7 16" id="KW-0732">Signal</keyword>
<evidence type="ECO:0000256" key="1">
    <source>
        <dbReference type="ARBA" id="ARBA00004571"/>
    </source>
</evidence>
<dbReference type="InterPro" id="IPR039426">
    <property type="entry name" value="TonB-dep_rcpt-like"/>
</dbReference>
<comment type="subcellular location">
    <subcellularLocation>
        <location evidence="1 14">Cell outer membrane</location>
        <topology evidence="1 14">Multi-pass membrane protein</topology>
    </subcellularLocation>
</comment>
<evidence type="ECO:0000313" key="20">
    <source>
        <dbReference type="Proteomes" id="UP000003374"/>
    </source>
</evidence>
<evidence type="ECO:0000256" key="10">
    <source>
        <dbReference type="ARBA" id="ARBA00023077"/>
    </source>
</evidence>
<keyword evidence="13 14" id="KW-0998">Cell outer membrane</keyword>
<evidence type="ECO:0000256" key="2">
    <source>
        <dbReference type="ARBA" id="ARBA00009810"/>
    </source>
</evidence>
<evidence type="ECO:0000256" key="6">
    <source>
        <dbReference type="ARBA" id="ARBA00022692"/>
    </source>
</evidence>
<dbReference type="GO" id="GO:0015344">
    <property type="term" value="F:siderophore uptake transmembrane transporter activity"/>
    <property type="evidence" value="ECO:0007669"/>
    <property type="project" value="TreeGrafter"/>
</dbReference>
<dbReference type="InterPro" id="IPR000531">
    <property type="entry name" value="Beta-barrel_TonB"/>
</dbReference>
<evidence type="ECO:0000256" key="9">
    <source>
        <dbReference type="ARBA" id="ARBA00023065"/>
    </source>
</evidence>
<feature type="signal peptide" evidence="16">
    <location>
        <begin position="1"/>
        <end position="22"/>
    </location>
</feature>
<dbReference type="PANTHER" id="PTHR32552:SF68">
    <property type="entry name" value="FERRICHROME OUTER MEMBRANE TRANSPORTER_PHAGE RECEPTOR"/>
    <property type="match status" value="1"/>
</dbReference>